<dbReference type="EMBL" id="JXBZ01000002">
    <property type="protein sequence ID" value="KJY51236.1"/>
    <property type="molecule type" value="Genomic_DNA"/>
</dbReference>
<dbReference type="InterPro" id="IPR032083">
    <property type="entry name" value="DUF4811"/>
</dbReference>
<keyword evidence="3" id="KW-1185">Reference proteome</keyword>
<accession>A0A0F4L0X4</accession>
<dbReference type="PATRIC" id="fig|1218508.4.peg.292"/>
<keyword evidence="1" id="KW-0812">Transmembrane</keyword>
<reference evidence="2 3" key="1">
    <citation type="submission" date="2014-12" db="EMBL/GenBank/DDBJ databases">
        <title>Comparative genomics of the lactic acid bacteria isolated from the honey bee gut.</title>
        <authorList>
            <person name="Ellegaard K.M."/>
            <person name="Tamarit D."/>
            <person name="Javelind E."/>
            <person name="Olofsson T."/>
            <person name="Andersson S.G."/>
            <person name="Vasquez A."/>
        </authorList>
    </citation>
    <scope>NUCLEOTIDE SEQUENCE [LARGE SCALE GENOMIC DNA]</scope>
    <source>
        <strain evidence="2 3">Hon2</strain>
    </source>
</reference>
<keyword evidence="1" id="KW-1133">Transmembrane helix</keyword>
<keyword evidence="1" id="KW-0472">Membrane</keyword>
<organism evidence="2 3">
    <name type="scientific">Bombilactobacillus mellis</name>
    <dbReference type="NCBI Taxonomy" id="1218508"/>
    <lineage>
        <taxon>Bacteria</taxon>
        <taxon>Bacillati</taxon>
        <taxon>Bacillota</taxon>
        <taxon>Bacilli</taxon>
        <taxon>Lactobacillales</taxon>
        <taxon>Lactobacillaceae</taxon>
        <taxon>Bombilactobacillus</taxon>
    </lineage>
</organism>
<sequence>MIIVCLVIVTLIAYFGGVYVDNRHAANITRGICDVLIVVILTLIVANDTFHFGMQPRTQTTITSISAVKPSSKAPILLYRSLGTSGKNPIYLYKKTPDSKPVHTRPDETVNKVVRSSTDPHLVTKRKTWVYKNGFYKFMFAIAGNEGRHIQTHNTFYLPPNWLVLSTKQAQRLAVQMQNPRTKQRLSQEVQQQVQKDLARRPTLTAQQRRQYVKHMTVLRQRQVLEKLAQIKLK</sequence>
<dbReference type="AlphaFoldDB" id="A0A0F4L0X4"/>
<evidence type="ECO:0000313" key="2">
    <source>
        <dbReference type="EMBL" id="KJY51236.1"/>
    </source>
</evidence>
<evidence type="ECO:0000313" key="3">
    <source>
        <dbReference type="Proteomes" id="UP000033695"/>
    </source>
</evidence>
<dbReference type="Pfam" id="PF16069">
    <property type="entry name" value="DUF4811"/>
    <property type="match status" value="1"/>
</dbReference>
<dbReference type="Proteomes" id="UP000033695">
    <property type="component" value="Unassembled WGS sequence"/>
</dbReference>
<dbReference type="STRING" id="1218508.JG29_02840"/>
<dbReference type="OrthoDB" id="2249491at2"/>
<proteinExistence type="predicted"/>
<evidence type="ECO:0000256" key="1">
    <source>
        <dbReference type="SAM" id="Phobius"/>
    </source>
</evidence>
<dbReference type="HOGENOM" id="CLU_096771_0_0_9"/>
<dbReference type="RefSeq" id="WP_045922182.1">
    <property type="nucleotide sequence ID" value="NZ_JBHTHW010000004.1"/>
</dbReference>
<gene>
    <name evidence="2" type="ORF">JG29_02840</name>
</gene>
<evidence type="ECO:0008006" key="4">
    <source>
        <dbReference type="Google" id="ProtNLM"/>
    </source>
</evidence>
<comment type="caution">
    <text evidence="2">The sequence shown here is derived from an EMBL/GenBank/DDBJ whole genome shotgun (WGS) entry which is preliminary data.</text>
</comment>
<protein>
    <recommendedName>
        <fullName evidence="4">DUF4811 domain-containing protein</fullName>
    </recommendedName>
</protein>
<feature type="transmembrane region" description="Helical" evidence="1">
    <location>
        <begin position="35"/>
        <end position="54"/>
    </location>
</feature>
<name>A0A0F4L0X4_9LACO</name>